<dbReference type="SUPFAM" id="SSF47781">
    <property type="entry name" value="RuvA domain 2-like"/>
    <property type="match status" value="1"/>
</dbReference>
<dbReference type="AlphaFoldDB" id="A0A1M5C2J7"/>
<dbReference type="STRING" id="1302690.BUE76_18280"/>
<dbReference type="Proteomes" id="UP000184368">
    <property type="component" value="Unassembled WGS sequence"/>
</dbReference>
<dbReference type="InterPro" id="IPR003583">
    <property type="entry name" value="Hlx-hairpin-Hlx_DNA-bd_motif"/>
</dbReference>
<name>A0A1M5C2J7_9BACT</name>
<dbReference type="SUPFAM" id="SSF46929">
    <property type="entry name" value="DNA helicase RuvA subunit, C-terminal domain"/>
    <property type="match status" value="1"/>
</dbReference>
<feature type="domain" description="Helix-hairpin-helix DNA-binding motif class 1" evidence="7">
    <location>
        <begin position="107"/>
        <end position="126"/>
    </location>
</feature>
<dbReference type="RefSeq" id="WP_073043499.1">
    <property type="nucleotide sequence ID" value="NZ_FQUO01000008.1"/>
</dbReference>
<dbReference type="Gene3D" id="1.10.8.10">
    <property type="entry name" value="DNA helicase RuvA subunit, C-terminal domain"/>
    <property type="match status" value="1"/>
</dbReference>
<reference evidence="8 9" key="1">
    <citation type="submission" date="2016-11" db="EMBL/GenBank/DDBJ databases">
        <authorList>
            <person name="Jaros S."/>
            <person name="Januszkiewicz K."/>
            <person name="Wedrychowicz H."/>
        </authorList>
    </citation>
    <scope>NUCLEOTIDE SEQUENCE [LARGE SCALE GENOMIC DNA]</scope>
    <source>
        <strain evidence="8 9">DSM 26897</strain>
    </source>
</reference>
<dbReference type="InterPro" id="IPR013849">
    <property type="entry name" value="DNA_helicase_Holl-junc_RuvA_I"/>
</dbReference>
<keyword evidence="3 6" id="KW-0238">DNA-binding</keyword>
<evidence type="ECO:0000256" key="1">
    <source>
        <dbReference type="ARBA" id="ARBA00022490"/>
    </source>
</evidence>
<dbReference type="GO" id="GO:0009379">
    <property type="term" value="C:Holliday junction helicase complex"/>
    <property type="evidence" value="ECO:0007669"/>
    <property type="project" value="InterPro"/>
</dbReference>
<comment type="similarity">
    <text evidence="6">Belongs to the RuvA family.</text>
</comment>
<keyword evidence="8" id="KW-0347">Helicase</keyword>
<accession>A0A1M5C2J7</accession>
<dbReference type="InterPro" id="IPR012340">
    <property type="entry name" value="NA-bd_OB-fold"/>
</dbReference>
<dbReference type="GO" id="GO:0000400">
    <property type="term" value="F:four-way junction DNA binding"/>
    <property type="evidence" value="ECO:0007669"/>
    <property type="project" value="UniProtKB-UniRule"/>
</dbReference>
<dbReference type="GO" id="GO:0009378">
    <property type="term" value="F:four-way junction helicase activity"/>
    <property type="evidence" value="ECO:0007669"/>
    <property type="project" value="InterPro"/>
</dbReference>
<dbReference type="Pfam" id="PF01330">
    <property type="entry name" value="RuvA_N"/>
    <property type="match status" value="1"/>
</dbReference>
<dbReference type="HAMAP" id="MF_00031">
    <property type="entry name" value="DNA_HJ_migration_RuvA"/>
    <property type="match status" value="1"/>
</dbReference>
<evidence type="ECO:0000259" key="7">
    <source>
        <dbReference type="SMART" id="SM00278"/>
    </source>
</evidence>
<dbReference type="InterPro" id="IPR036267">
    <property type="entry name" value="RuvA_C_sf"/>
</dbReference>
<dbReference type="SUPFAM" id="SSF50249">
    <property type="entry name" value="Nucleic acid-binding proteins"/>
    <property type="match status" value="1"/>
</dbReference>
<keyword evidence="8" id="KW-0378">Hydrolase</keyword>
<comment type="subcellular location">
    <subcellularLocation>
        <location evidence="6">Cytoplasm</location>
    </subcellularLocation>
</comment>
<sequence length="193" mass="20751">MIAYLRGKFTHKTPASVIVDVNGVGYDVHISLNTYSRIQSSEAGTLLTHMLVREDAHILFGFFDAVEKEMFLQLIGVSGVGASTARVMLSYMKPEEIAAAITGGNARSLEAIKGIGKKTAERIIVELKDKLSKHPIDLNISLPQSNTLQTDALNALIALGINRAAAEGAIKKSSAQHPDLSVEDLIKSALKNL</sequence>
<comment type="subunit">
    <text evidence="6">Homotetramer. Forms an RuvA(8)-RuvB(12)-Holliday junction (HJ) complex. HJ DNA is sandwiched between 2 RuvA tetramers; dsDNA enters through RuvA and exits via RuvB. An RuvB hexamer assembles on each DNA strand where it exits the tetramer. Each RuvB hexamer is contacted by two RuvA subunits (via domain III) on 2 adjacent RuvB subunits; this complex drives branch migration. In the full resolvosome a probable DNA-RuvA(4)-RuvB(12)-RuvC(2) complex forms which resolves the HJ.</text>
</comment>
<comment type="caution">
    <text evidence="6">Lacks conserved residue(s) required for the propagation of feature annotation.</text>
</comment>
<dbReference type="SMART" id="SM00278">
    <property type="entry name" value="HhH1"/>
    <property type="match status" value="2"/>
</dbReference>
<comment type="domain">
    <text evidence="6">Has three domains with a flexible linker between the domains II and III and assumes an 'L' shape. Domain III is highly mobile and contacts RuvB.</text>
</comment>
<evidence type="ECO:0000256" key="3">
    <source>
        <dbReference type="ARBA" id="ARBA00023125"/>
    </source>
</evidence>
<dbReference type="Pfam" id="PF07499">
    <property type="entry name" value="RuvA_C"/>
    <property type="match status" value="1"/>
</dbReference>
<dbReference type="CDD" id="cd14332">
    <property type="entry name" value="UBA_RuvA_C"/>
    <property type="match status" value="1"/>
</dbReference>
<dbReference type="GO" id="GO:0005737">
    <property type="term" value="C:cytoplasm"/>
    <property type="evidence" value="ECO:0007669"/>
    <property type="project" value="UniProtKB-SubCell"/>
</dbReference>
<keyword evidence="9" id="KW-1185">Reference proteome</keyword>
<keyword evidence="5 6" id="KW-0234">DNA repair</keyword>
<dbReference type="OrthoDB" id="5293449at2"/>
<evidence type="ECO:0000256" key="5">
    <source>
        <dbReference type="ARBA" id="ARBA00023204"/>
    </source>
</evidence>
<comment type="function">
    <text evidence="6">The RuvA-RuvB-RuvC complex processes Holliday junction (HJ) DNA during genetic recombination and DNA repair, while the RuvA-RuvB complex plays an important role in the rescue of blocked DNA replication forks via replication fork reversal (RFR). RuvA specifically binds to HJ cruciform DNA, conferring on it an open structure. The RuvB hexamer acts as an ATP-dependent pump, pulling dsDNA into and through the RuvAB complex. HJ branch migration allows RuvC to scan DNA until it finds its consensus sequence, where it cleaves and resolves the cruciform DNA.</text>
</comment>
<dbReference type="NCBIfam" id="TIGR00084">
    <property type="entry name" value="ruvA"/>
    <property type="match status" value="1"/>
</dbReference>
<protein>
    <recommendedName>
        <fullName evidence="6">Holliday junction branch migration complex subunit RuvA</fullName>
    </recommendedName>
</protein>
<keyword evidence="2 6" id="KW-0227">DNA damage</keyword>
<evidence type="ECO:0000256" key="2">
    <source>
        <dbReference type="ARBA" id="ARBA00022763"/>
    </source>
</evidence>
<dbReference type="GO" id="GO:0006281">
    <property type="term" value="P:DNA repair"/>
    <property type="evidence" value="ECO:0007669"/>
    <property type="project" value="UniProtKB-UniRule"/>
</dbReference>
<dbReference type="InterPro" id="IPR011114">
    <property type="entry name" value="RuvA_C"/>
</dbReference>
<dbReference type="InterPro" id="IPR010994">
    <property type="entry name" value="RuvA_2-like"/>
</dbReference>
<dbReference type="Gene3D" id="1.10.150.20">
    <property type="entry name" value="5' to 3' exonuclease, C-terminal subdomain"/>
    <property type="match status" value="1"/>
</dbReference>
<keyword evidence="8" id="KW-0067">ATP-binding</keyword>
<dbReference type="Gene3D" id="2.40.50.140">
    <property type="entry name" value="Nucleic acid-binding proteins"/>
    <property type="match status" value="1"/>
</dbReference>
<dbReference type="GO" id="GO:0048476">
    <property type="term" value="C:Holliday junction resolvase complex"/>
    <property type="evidence" value="ECO:0007669"/>
    <property type="project" value="UniProtKB-UniRule"/>
</dbReference>
<evidence type="ECO:0000313" key="9">
    <source>
        <dbReference type="Proteomes" id="UP000184368"/>
    </source>
</evidence>
<evidence type="ECO:0000256" key="6">
    <source>
        <dbReference type="HAMAP-Rule" id="MF_00031"/>
    </source>
</evidence>
<feature type="region of interest" description="Domain III" evidence="6">
    <location>
        <begin position="143"/>
        <end position="193"/>
    </location>
</feature>
<keyword evidence="8" id="KW-0547">Nucleotide-binding</keyword>
<proteinExistence type="inferred from homology"/>
<keyword evidence="4 6" id="KW-0233">DNA recombination</keyword>
<dbReference type="GO" id="GO:0005524">
    <property type="term" value="F:ATP binding"/>
    <property type="evidence" value="ECO:0007669"/>
    <property type="project" value="InterPro"/>
</dbReference>
<gene>
    <name evidence="6" type="primary">ruvA</name>
    <name evidence="8" type="ORF">SAMN05444008_108208</name>
</gene>
<dbReference type="InterPro" id="IPR000085">
    <property type="entry name" value="RuvA"/>
</dbReference>
<evidence type="ECO:0000256" key="4">
    <source>
        <dbReference type="ARBA" id="ARBA00023172"/>
    </source>
</evidence>
<keyword evidence="1 6" id="KW-0963">Cytoplasm</keyword>
<feature type="domain" description="Helix-hairpin-helix DNA-binding motif class 1" evidence="7">
    <location>
        <begin position="72"/>
        <end position="91"/>
    </location>
</feature>
<organism evidence="8 9">
    <name type="scientific">Cnuella takakiae</name>
    <dbReference type="NCBI Taxonomy" id="1302690"/>
    <lineage>
        <taxon>Bacteria</taxon>
        <taxon>Pseudomonadati</taxon>
        <taxon>Bacteroidota</taxon>
        <taxon>Chitinophagia</taxon>
        <taxon>Chitinophagales</taxon>
        <taxon>Chitinophagaceae</taxon>
        <taxon>Cnuella</taxon>
    </lineage>
</organism>
<evidence type="ECO:0000313" key="8">
    <source>
        <dbReference type="EMBL" id="SHF49014.1"/>
    </source>
</evidence>
<dbReference type="EMBL" id="FQUO01000008">
    <property type="protein sequence ID" value="SHF49014.1"/>
    <property type="molecule type" value="Genomic_DNA"/>
</dbReference>
<dbReference type="Pfam" id="PF14520">
    <property type="entry name" value="HHH_5"/>
    <property type="match status" value="1"/>
</dbReference>
<dbReference type="GO" id="GO:0006310">
    <property type="term" value="P:DNA recombination"/>
    <property type="evidence" value="ECO:0007669"/>
    <property type="project" value="UniProtKB-UniRule"/>
</dbReference>